<dbReference type="Gene3D" id="3.30.70.1320">
    <property type="entry name" value="Multidrug efflux transporter AcrB pore domain like"/>
    <property type="match status" value="1"/>
</dbReference>
<feature type="domain" description="SSD" evidence="10">
    <location>
        <begin position="368"/>
        <end position="497"/>
    </location>
</feature>
<dbReference type="OrthoDB" id="9176627at2"/>
<dbReference type="GO" id="GO:0015562">
    <property type="term" value="F:efflux transmembrane transporter activity"/>
    <property type="evidence" value="ECO:0007669"/>
    <property type="project" value="InterPro"/>
</dbReference>
<feature type="transmembrane region" description="Helical" evidence="9">
    <location>
        <begin position="369"/>
        <end position="389"/>
    </location>
</feature>
<dbReference type="SUPFAM" id="SSF82866">
    <property type="entry name" value="Multidrug efflux transporter AcrB transmembrane domain"/>
    <property type="match status" value="2"/>
</dbReference>
<dbReference type="GO" id="GO:0009636">
    <property type="term" value="P:response to toxic substance"/>
    <property type="evidence" value="ECO:0007669"/>
    <property type="project" value="UniProtKB-ARBA"/>
</dbReference>
<feature type="transmembrane region" description="Helical" evidence="9">
    <location>
        <begin position="547"/>
        <end position="567"/>
    </location>
</feature>
<comment type="subcellular location">
    <subcellularLocation>
        <location evidence="1 9">Cell inner membrane</location>
        <topology evidence="1 9">Multi-pass membrane protein</topology>
    </subcellularLocation>
</comment>
<feature type="transmembrane region" description="Helical" evidence="9">
    <location>
        <begin position="1010"/>
        <end position="1036"/>
    </location>
</feature>
<reference evidence="12" key="1">
    <citation type="submission" date="2017-01" db="EMBL/GenBank/DDBJ databases">
        <authorList>
            <person name="Varghese N."/>
            <person name="Submissions S."/>
        </authorList>
    </citation>
    <scope>NUCLEOTIDE SEQUENCE [LARGE SCALE GENOMIC DNA]</scope>
    <source>
        <strain evidence="12">ATCC 51758</strain>
    </source>
</reference>
<name>A0A1N7CP00_9RHOO</name>
<evidence type="ECO:0000256" key="9">
    <source>
        <dbReference type="RuleBase" id="RU364070"/>
    </source>
</evidence>
<feature type="transmembrane region" description="Helical" evidence="9">
    <location>
        <begin position="977"/>
        <end position="998"/>
    </location>
</feature>
<gene>
    <name evidence="11" type="ORF">SAMN05421829_12616</name>
</gene>
<feature type="transmembrane region" description="Helical" evidence="9">
    <location>
        <begin position="905"/>
        <end position="927"/>
    </location>
</feature>
<proteinExistence type="inferred from homology"/>
<dbReference type="FunFam" id="3.30.70.1430:FF:000001">
    <property type="entry name" value="Efflux pump membrane transporter"/>
    <property type="match status" value="1"/>
</dbReference>
<dbReference type="PANTHER" id="PTHR32063">
    <property type="match status" value="1"/>
</dbReference>
<dbReference type="Gene3D" id="3.30.2090.10">
    <property type="entry name" value="Multidrug efflux transporter AcrB TolC docking domain, DN and DC subdomains"/>
    <property type="match status" value="2"/>
</dbReference>
<evidence type="ECO:0000313" key="11">
    <source>
        <dbReference type="EMBL" id="SIR65338.1"/>
    </source>
</evidence>
<dbReference type="PANTHER" id="PTHR32063:SF11">
    <property type="entry name" value="CATION OR DRUG EFFLUX SYSTEM PROTEIN"/>
    <property type="match status" value="1"/>
</dbReference>
<accession>A0A1N7CP00</accession>
<feature type="transmembrane region" description="Helical" evidence="9">
    <location>
        <begin position="342"/>
        <end position="362"/>
    </location>
</feature>
<dbReference type="STRING" id="34027.SAMN05421829_12616"/>
<protein>
    <recommendedName>
        <fullName evidence="9">Efflux pump membrane transporter</fullName>
    </recommendedName>
</protein>
<dbReference type="GO" id="GO:0042910">
    <property type="term" value="F:xenobiotic transmembrane transporter activity"/>
    <property type="evidence" value="ECO:0007669"/>
    <property type="project" value="TreeGrafter"/>
</dbReference>
<keyword evidence="5 9" id="KW-0997">Cell inner membrane</keyword>
<feature type="transmembrane region" description="Helical" evidence="9">
    <location>
        <begin position="472"/>
        <end position="499"/>
    </location>
</feature>
<dbReference type="PRINTS" id="PR00702">
    <property type="entry name" value="ACRIFLAVINRP"/>
</dbReference>
<dbReference type="InterPro" id="IPR000731">
    <property type="entry name" value="SSD"/>
</dbReference>
<keyword evidence="4" id="KW-1003">Cell membrane</keyword>
<dbReference type="FunFam" id="3.30.70.1430:FF:000002">
    <property type="entry name" value="Efflux pump membrane transporter"/>
    <property type="match status" value="1"/>
</dbReference>
<dbReference type="Gene3D" id="3.30.70.1430">
    <property type="entry name" value="Multidrug efflux transporter AcrB pore domain"/>
    <property type="match status" value="2"/>
</dbReference>
<evidence type="ECO:0000256" key="1">
    <source>
        <dbReference type="ARBA" id="ARBA00004429"/>
    </source>
</evidence>
<dbReference type="PROSITE" id="PS50156">
    <property type="entry name" value="SSD"/>
    <property type="match status" value="1"/>
</dbReference>
<dbReference type="EMBL" id="FTMD01000026">
    <property type="protein sequence ID" value="SIR65338.1"/>
    <property type="molecule type" value="Genomic_DNA"/>
</dbReference>
<evidence type="ECO:0000256" key="4">
    <source>
        <dbReference type="ARBA" id="ARBA00022475"/>
    </source>
</evidence>
<sequence length="1080" mass="115526">MNLSRFFIDRPIFAGVLSLLMFVAGLLALRVLPISEYPEVVPPSVVVRAQYPGANPKVIAETVATPLEEAINGVEGMLYMGSQATTDGLMTLTVTFRLGTDPDKAQQLVQNRVSQAEPRLPEEVRRLGVTSVKSSPDLTMVVHLLSPNGRYDMTYLRNYALLNVKDRLARVDGVGQVQLFGSGDYSMRIWLDPQKVAARGLSAGDVVRAIREQNVQAAAGVIGASPGLPGVDLQLSVNARGRLQSEEEFGDIIVRTGEDGAVTRLRDLGRIELGAADYALRSLLDNKDAVAIPVFQAPGSNAIEISDRVRETMQELKQHMPEGVEYEIVYDTTQFVRASIEAVVKTLLEAVALVVLVVILFLQTWRASIIPLLAVPVSIVGTFAVMHLFGFSINALSLFGLVLAIGIVVDDAIVVVENVERNIEAGLSPREATYRAMKEVSGPIIAIALVLIAVFVPLAFISGLSGQFYKQFALTIAMSTVISAINSLTLSPALSALLLKGHDAPKDALTRGMDKVFGRFFAAFNRTFRRGAEAYGGGVRGAIGRKAVMMAVYLALVGLTFGLFKAVPDGFVPAQDKQYLIGFAQLPDGATLDRTEEVIRRMGDIALQQPGVEHAVAFPGLSINGFTNSSNSGIVFVPLKPFAERKGEALSAGAIAMELNKKFAGIEDAFVVMFPPPPVQGLGTTGGFKLQLEDRASLGYEALDAATKAFLAKASKAPELAGLFSSYQVNVPQLYADIDRTRARQLGIPVTDVFDTMQIYLGSLYVNDFNRFGRTYSVRVQADAPFRARAEDIGLLKVRAPGGEMVPLSSLMNIQSSFGPERAMRYNGFLSADISGGPAAGYSSGQAKAAVERIAAETLPSGIGFEWTELTYQEILAGNSAVWVFPLAILLVFLVLAAQYESLTLPLAIILIVPMGILAAMTGVWLSGGDNNVFTQIGLIVLVGLSAKNAILIVEFARELEFAGRTPVQAAIEASRLRLRPILMTSLAFVMGVLPLVLSTGAGAEMRSAMGVAVFAGMIGVTAFGLFLTPVFYVLLRRLAGNRALKLHGEIPHLEAFAGSPATGGAATVAGLAAPRAHHE</sequence>
<dbReference type="FunFam" id="1.20.1640.10:FF:000001">
    <property type="entry name" value="Efflux pump membrane transporter"/>
    <property type="match status" value="1"/>
</dbReference>
<dbReference type="SUPFAM" id="SSF82693">
    <property type="entry name" value="Multidrug efflux transporter AcrB pore domain, PN1, PN2, PC1 and PC2 subdomains"/>
    <property type="match status" value="4"/>
</dbReference>
<feature type="transmembrane region" description="Helical" evidence="9">
    <location>
        <begin position="440"/>
        <end position="460"/>
    </location>
</feature>
<keyword evidence="3 9" id="KW-0813">Transport</keyword>
<dbReference type="Proteomes" id="UP000186819">
    <property type="component" value="Unassembled WGS sequence"/>
</dbReference>
<feature type="transmembrane region" description="Helical" evidence="9">
    <location>
        <begin position="933"/>
        <end position="956"/>
    </location>
</feature>
<evidence type="ECO:0000256" key="2">
    <source>
        <dbReference type="ARBA" id="ARBA00010942"/>
    </source>
</evidence>
<dbReference type="GO" id="GO:0005886">
    <property type="term" value="C:plasma membrane"/>
    <property type="evidence" value="ECO:0007669"/>
    <property type="project" value="UniProtKB-SubCell"/>
</dbReference>
<keyword evidence="6 9" id="KW-0812">Transmembrane</keyword>
<dbReference type="InterPro" id="IPR027463">
    <property type="entry name" value="AcrB_DN_DC_subdom"/>
</dbReference>
<keyword evidence="12" id="KW-1185">Reference proteome</keyword>
<dbReference type="NCBIfam" id="TIGR00915">
    <property type="entry name" value="2A0602"/>
    <property type="match status" value="1"/>
</dbReference>
<dbReference type="AlphaFoldDB" id="A0A1N7CP00"/>
<evidence type="ECO:0000256" key="8">
    <source>
        <dbReference type="ARBA" id="ARBA00023136"/>
    </source>
</evidence>
<evidence type="ECO:0000256" key="6">
    <source>
        <dbReference type="ARBA" id="ARBA00022692"/>
    </source>
</evidence>
<comment type="similarity">
    <text evidence="2 9">Belongs to the resistance-nodulation-cell division (RND) (TC 2.A.6) family.</text>
</comment>
<feature type="transmembrane region" description="Helical" evidence="9">
    <location>
        <begin position="395"/>
        <end position="419"/>
    </location>
</feature>
<evidence type="ECO:0000256" key="7">
    <source>
        <dbReference type="ARBA" id="ARBA00022989"/>
    </source>
</evidence>
<dbReference type="InterPro" id="IPR001036">
    <property type="entry name" value="Acrflvin-R"/>
</dbReference>
<dbReference type="RefSeq" id="WP_076604476.1">
    <property type="nucleotide sequence ID" value="NZ_FTMD01000026.1"/>
</dbReference>
<keyword evidence="8 9" id="KW-0472">Membrane</keyword>
<evidence type="ECO:0000313" key="12">
    <source>
        <dbReference type="Proteomes" id="UP000186819"/>
    </source>
</evidence>
<evidence type="ECO:0000256" key="5">
    <source>
        <dbReference type="ARBA" id="ARBA00022519"/>
    </source>
</evidence>
<evidence type="ECO:0000259" key="10">
    <source>
        <dbReference type="PROSITE" id="PS50156"/>
    </source>
</evidence>
<feature type="transmembrane region" description="Helical" evidence="9">
    <location>
        <begin position="880"/>
        <end position="898"/>
    </location>
</feature>
<evidence type="ECO:0000256" key="3">
    <source>
        <dbReference type="ARBA" id="ARBA00022448"/>
    </source>
</evidence>
<dbReference type="SUPFAM" id="SSF82714">
    <property type="entry name" value="Multidrug efflux transporter AcrB TolC docking domain, DN and DC subdomains"/>
    <property type="match status" value="2"/>
</dbReference>
<dbReference type="Pfam" id="PF00873">
    <property type="entry name" value="ACR_tran"/>
    <property type="match status" value="1"/>
</dbReference>
<dbReference type="Gene3D" id="1.20.1640.10">
    <property type="entry name" value="Multidrug efflux transporter AcrB transmembrane domain"/>
    <property type="match status" value="2"/>
</dbReference>
<organism evidence="11 12">
    <name type="scientific">Aromatoleum tolulyticum</name>
    <dbReference type="NCBI Taxonomy" id="34027"/>
    <lineage>
        <taxon>Bacteria</taxon>
        <taxon>Pseudomonadati</taxon>
        <taxon>Pseudomonadota</taxon>
        <taxon>Betaproteobacteria</taxon>
        <taxon>Rhodocyclales</taxon>
        <taxon>Rhodocyclaceae</taxon>
        <taxon>Aromatoleum</taxon>
    </lineage>
</organism>
<feature type="transmembrane region" description="Helical" evidence="9">
    <location>
        <begin position="12"/>
        <end position="32"/>
    </location>
</feature>
<keyword evidence="7 9" id="KW-1133">Transmembrane helix</keyword>
<dbReference type="NCBIfam" id="NF000282">
    <property type="entry name" value="RND_permease_1"/>
    <property type="match status" value="1"/>
</dbReference>
<dbReference type="InterPro" id="IPR004764">
    <property type="entry name" value="MdtF-like"/>
</dbReference>
<dbReference type="Gene3D" id="3.30.70.1440">
    <property type="entry name" value="Multidrug efflux transporter AcrB pore domain"/>
    <property type="match status" value="1"/>
</dbReference>